<dbReference type="InterPro" id="IPR008160">
    <property type="entry name" value="Collagen"/>
</dbReference>
<accession>A0ABT4CUV2</accession>
<comment type="caution">
    <text evidence="2">The sequence shown here is derived from an EMBL/GenBank/DDBJ whole genome shotgun (WGS) entry which is preliminary data.</text>
</comment>
<gene>
    <name evidence="2" type="ORF">OXH55_19750</name>
</gene>
<sequence>MGKHKHHKDKDGSSTLSRSHPSPPFVINTGGAPSIKTGPLKSRPPANTVGRLFLATDQGILYHDTGTQWIPLQQGPPGSPGEQGPQGLQGPPGKEGLRGPQGLRGEQGLPGPPGPQGPQGLQGPPGPPVEQRPPVSETYPSTRFQLSGGVGGTSNISIPRHSRVNRQEIFMNIPPNKKLILKQIRFKLHEIHTTPVRLLIEGHPSIPSAINIYRSQYGYGEETPNYILTTNNSSNVINIILKIFIENRFSFPIQISYISSWWLDLAIE</sequence>
<name>A0ABT4CUV2_9CLOT</name>
<dbReference type="RefSeq" id="WP_268051880.1">
    <property type="nucleotide sequence ID" value="NZ_JAPQES010000020.1"/>
</dbReference>
<protein>
    <submittedName>
        <fullName evidence="2">Collagen-like protein</fullName>
    </submittedName>
</protein>
<feature type="region of interest" description="Disordered" evidence="1">
    <location>
        <begin position="1"/>
        <end position="46"/>
    </location>
</feature>
<dbReference type="InterPro" id="IPR050149">
    <property type="entry name" value="Collagen_superfamily"/>
</dbReference>
<proteinExistence type="predicted"/>
<evidence type="ECO:0000313" key="3">
    <source>
        <dbReference type="Proteomes" id="UP001079657"/>
    </source>
</evidence>
<dbReference type="EMBL" id="JAPQES010000020">
    <property type="protein sequence ID" value="MCY6372817.1"/>
    <property type="molecule type" value="Genomic_DNA"/>
</dbReference>
<evidence type="ECO:0000313" key="2">
    <source>
        <dbReference type="EMBL" id="MCY6372817.1"/>
    </source>
</evidence>
<feature type="compositionally biased region" description="Low complexity" evidence="1">
    <location>
        <begin position="71"/>
        <end position="109"/>
    </location>
</feature>
<organism evidence="2 3">
    <name type="scientific">Clostridium ganghwense</name>
    <dbReference type="NCBI Taxonomy" id="312089"/>
    <lineage>
        <taxon>Bacteria</taxon>
        <taxon>Bacillati</taxon>
        <taxon>Bacillota</taxon>
        <taxon>Clostridia</taxon>
        <taxon>Eubacteriales</taxon>
        <taxon>Clostridiaceae</taxon>
        <taxon>Clostridium</taxon>
    </lineage>
</organism>
<evidence type="ECO:0000256" key="1">
    <source>
        <dbReference type="SAM" id="MobiDB-lite"/>
    </source>
</evidence>
<dbReference type="Pfam" id="PF01391">
    <property type="entry name" value="Collagen"/>
    <property type="match status" value="1"/>
</dbReference>
<reference evidence="2" key="1">
    <citation type="submission" date="2022-12" db="EMBL/GenBank/DDBJ databases">
        <authorList>
            <person name="Wang J."/>
        </authorList>
    </citation>
    <scope>NUCLEOTIDE SEQUENCE</scope>
    <source>
        <strain evidence="2">HY-42-06</strain>
    </source>
</reference>
<dbReference type="Proteomes" id="UP001079657">
    <property type="component" value="Unassembled WGS sequence"/>
</dbReference>
<keyword evidence="3" id="KW-1185">Reference proteome</keyword>
<dbReference type="PANTHER" id="PTHR24023">
    <property type="entry name" value="COLLAGEN ALPHA"/>
    <property type="match status" value="1"/>
</dbReference>
<dbReference type="PANTHER" id="PTHR24023:SF1082">
    <property type="entry name" value="COLLAGEN TRIPLE HELIX REPEAT"/>
    <property type="match status" value="1"/>
</dbReference>
<feature type="region of interest" description="Disordered" evidence="1">
    <location>
        <begin position="68"/>
        <end position="159"/>
    </location>
</feature>